<keyword evidence="4" id="KW-1185">Reference proteome</keyword>
<proteinExistence type="predicted"/>
<dbReference type="EMBL" id="FN653020">
    <property type="protein sequence ID" value="CBY22974.1"/>
    <property type="molecule type" value="Genomic_DNA"/>
</dbReference>
<feature type="region of interest" description="Disordered" evidence="1">
    <location>
        <begin position="291"/>
        <end position="318"/>
    </location>
</feature>
<dbReference type="PANTHER" id="PTHR24637">
    <property type="entry name" value="COLLAGEN"/>
    <property type="match status" value="1"/>
</dbReference>
<dbReference type="InParanoid" id="E4X0T9"/>
<evidence type="ECO:0000313" key="3">
    <source>
        <dbReference type="EMBL" id="CBY22974.1"/>
    </source>
</evidence>
<reference evidence="3" key="1">
    <citation type="journal article" date="2010" name="Science">
        <title>Plasticity of animal genome architecture unmasked by rapid evolution of a pelagic tunicate.</title>
        <authorList>
            <person name="Denoeud F."/>
            <person name="Henriet S."/>
            <person name="Mungpakdee S."/>
            <person name="Aury J.M."/>
            <person name="Da Silva C."/>
            <person name="Brinkmann H."/>
            <person name="Mikhaleva J."/>
            <person name="Olsen L.C."/>
            <person name="Jubin C."/>
            <person name="Canestro C."/>
            <person name="Bouquet J.M."/>
            <person name="Danks G."/>
            <person name="Poulain J."/>
            <person name="Campsteijn C."/>
            <person name="Adamski M."/>
            <person name="Cross I."/>
            <person name="Yadetie F."/>
            <person name="Muffato M."/>
            <person name="Louis A."/>
            <person name="Butcher S."/>
            <person name="Tsagkogeorga G."/>
            <person name="Konrad A."/>
            <person name="Singh S."/>
            <person name="Jensen M.F."/>
            <person name="Cong E.H."/>
            <person name="Eikeseth-Otteraa H."/>
            <person name="Noel B."/>
            <person name="Anthouard V."/>
            <person name="Porcel B.M."/>
            <person name="Kachouri-Lafond R."/>
            <person name="Nishino A."/>
            <person name="Ugolini M."/>
            <person name="Chourrout P."/>
            <person name="Nishida H."/>
            <person name="Aasland R."/>
            <person name="Huzurbazar S."/>
            <person name="Westhof E."/>
            <person name="Delsuc F."/>
            <person name="Lehrach H."/>
            <person name="Reinhardt R."/>
            <person name="Weissenbach J."/>
            <person name="Roy S.W."/>
            <person name="Artiguenave F."/>
            <person name="Postlethwait J.H."/>
            <person name="Manak J.R."/>
            <person name="Thompson E.M."/>
            <person name="Jaillon O."/>
            <person name="Du Pasquier L."/>
            <person name="Boudinot P."/>
            <person name="Liberles D.A."/>
            <person name="Volff J.N."/>
            <person name="Philippe H."/>
            <person name="Lenhard B."/>
            <person name="Roest Crollius H."/>
            <person name="Wincker P."/>
            <person name="Chourrout D."/>
        </authorList>
    </citation>
    <scope>NUCLEOTIDE SEQUENCE [LARGE SCALE GENOMIC DNA]</scope>
</reference>
<keyword evidence="2" id="KW-0732">Signal</keyword>
<protein>
    <recommendedName>
        <fullName evidence="5">VWFA domain-containing protein</fullName>
    </recommendedName>
</protein>
<feature type="compositionally biased region" description="Basic and acidic residues" evidence="1">
    <location>
        <begin position="291"/>
        <end position="303"/>
    </location>
</feature>
<evidence type="ECO:0000256" key="2">
    <source>
        <dbReference type="SAM" id="SignalP"/>
    </source>
</evidence>
<feature type="region of interest" description="Disordered" evidence="1">
    <location>
        <begin position="370"/>
        <end position="396"/>
    </location>
</feature>
<evidence type="ECO:0008006" key="5">
    <source>
        <dbReference type="Google" id="ProtNLM"/>
    </source>
</evidence>
<dbReference type="AlphaFoldDB" id="E4X0T9"/>
<evidence type="ECO:0000256" key="1">
    <source>
        <dbReference type="SAM" id="MobiDB-lite"/>
    </source>
</evidence>
<dbReference type="SUPFAM" id="SSF53300">
    <property type="entry name" value="vWA-like"/>
    <property type="match status" value="1"/>
</dbReference>
<feature type="signal peptide" evidence="2">
    <location>
        <begin position="1"/>
        <end position="16"/>
    </location>
</feature>
<feature type="chain" id="PRO_5003190792" description="VWFA domain-containing protein" evidence="2">
    <location>
        <begin position="17"/>
        <end position="458"/>
    </location>
</feature>
<dbReference type="OrthoDB" id="5983381at2759"/>
<evidence type="ECO:0000313" key="4">
    <source>
        <dbReference type="Proteomes" id="UP000001307"/>
    </source>
</evidence>
<organism evidence="3">
    <name type="scientific">Oikopleura dioica</name>
    <name type="common">Tunicate</name>
    <dbReference type="NCBI Taxonomy" id="34765"/>
    <lineage>
        <taxon>Eukaryota</taxon>
        <taxon>Metazoa</taxon>
        <taxon>Chordata</taxon>
        <taxon>Tunicata</taxon>
        <taxon>Appendicularia</taxon>
        <taxon>Copelata</taxon>
        <taxon>Oikopleuridae</taxon>
        <taxon>Oikopleura</taxon>
    </lineage>
</organism>
<name>E4X0T9_OIKDI</name>
<dbReference type="InterPro" id="IPR036465">
    <property type="entry name" value="vWFA_dom_sf"/>
</dbReference>
<gene>
    <name evidence="3" type="ORF">GSOID_T00014897001</name>
</gene>
<sequence>MRLWAYLAAFSVIAEAENFREKTSYKTEIPCSSCKCEEKCNSCGVCVNFILDTSCDSMSELRIMKDFVGNLVDEMILSEDRHRFHPFLIINSNGRNILDFHPSQTSSSLRLNEIKVAVNAFRPAGSFSLNQAITASFKLNDDLGAHCTSKINVIVSNGGVKSLKTRISQTDTTYLLTLNNWACEEGQKEDCWRAEVVDQLRQDGATVLNLPIKSHRDYVKTSIVQYIDACEGNVLRVYWLPNVDLKKSVRSTVPATVSLLSLTAQKTMRKSPVAVNAVNKAEKASRDHFAIPKSGEKGQKGAHGDAGTIGRKGPQGAQGLPNDIRGQFGIAGDDGQPGKRGKPGLPGYAGTVGEMGPIGHPGDEGNVGLAPPGPKGTKGMTGTKGERGRIGPMGPAGTGVGSSSFYDTYKNILKKSLLESFRKGNVPNSITNKFKEIAGQKQREMCSCKWARYLNNDA</sequence>
<accession>E4X0T9</accession>
<dbReference type="Proteomes" id="UP000001307">
    <property type="component" value="Unassembled WGS sequence"/>
</dbReference>
<dbReference type="Gene3D" id="3.40.50.410">
    <property type="entry name" value="von Willebrand factor, type A domain"/>
    <property type="match status" value="1"/>
</dbReference>